<dbReference type="EMBL" id="DQID01000009">
    <property type="protein sequence ID" value="HCT13305.1"/>
    <property type="molecule type" value="Genomic_DNA"/>
</dbReference>
<gene>
    <name evidence="3" type="ORF">DIW82_00515</name>
</gene>
<proteinExistence type="predicted"/>
<dbReference type="RefSeq" id="WP_010121645.1">
    <property type="nucleotide sequence ID" value="NZ_DAITTW010000002.1"/>
</dbReference>
<evidence type="ECO:0000256" key="2">
    <source>
        <dbReference type="SAM" id="Phobius"/>
    </source>
</evidence>
<feature type="transmembrane region" description="Helical" evidence="2">
    <location>
        <begin position="6"/>
        <end position="26"/>
    </location>
</feature>
<name>A0A3D4SW26_9CORY</name>
<evidence type="ECO:0000256" key="1">
    <source>
        <dbReference type="SAM" id="MobiDB-lite"/>
    </source>
</evidence>
<feature type="region of interest" description="Disordered" evidence="1">
    <location>
        <begin position="61"/>
        <end position="89"/>
    </location>
</feature>
<keyword evidence="2" id="KW-1133">Transmembrane helix</keyword>
<keyword evidence="2" id="KW-0812">Transmembrane</keyword>
<evidence type="ECO:0000313" key="4">
    <source>
        <dbReference type="Proteomes" id="UP000261739"/>
    </source>
</evidence>
<evidence type="ECO:0000313" key="3">
    <source>
        <dbReference type="EMBL" id="HCT13305.1"/>
    </source>
</evidence>
<evidence type="ECO:0008006" key="5">
    <source>
        <dbReference type="Google" id="ProtNLM"/>
    </source>
</evidence>
<keyword evidence="2" id="KW-0472">Membrane</keyword>
<feature type="transmembrane region" description="Helical" evidence="2">
    <location>
        <begin position="33"/>
        <end position="57"/>
    </location>
</feature>
<organism evidence="3 4">
    <name type="scientific">Corynebacterium nuruki</name>
    <dbReference type="NCBI Taxonomy" id="1032851"/>
    <lineage>
        <taxon>Bacteria</taxon>
        <taxon>Bacillati</taxon>
        <taxon>Actinomycetota</taxon>
        <taxon>Actinomycetes</taxon>
        <taxon>Mycobacteriales</taxon>
        <taxon>Corynebacteriaceae</taxon>
        <taxon>Corynebacterium</taxon>
    </lineage>
</organism>
<comment type="caution">
    <text evidence="3">The sequence shown here is derived from an EMBL/GenBank/DDBJ whole genome shotgun (WGS) entry which is preliminary data.</text>
</comment>
<sequence length="89" mass="9237">MHLTPAHALVLLPVIALIGTPLFPFVNNHTVILGFPVMAVWIAAWGVITTGILGMLYRTEPELSDPSDPSDASDATGPSGVTDLGEASA</sequence>
<protein>
    <recommendedName>
        <fullName evidence="5">DUF3311 domain-containing protein</fullName>
    </recommendedName>
</protein>
<dbReference type="Proteomes" id="UP000261739">
    <property type="component" value="Unassembled WGS sequence"/>
</dbReference>
<reference evidence="3 4" key="1">
    <citation type="journal article" date="2018" name="Nat. Biotechnol.">
        <title>A standardized bacterial taxonomy based on genome phylogeny substantially revises the tree of life.</title>
        <authorList>
            <person name="Parks D.H."/>
            <person name="Chuvochina M."/>
            <person name="Waite D.W."/>
            <person name="Rinke C."/>
            <person name="Skarshewski A."/>
            <person name="Chaumeil P.A."/>
            <person name="Hugenholtz P."/>
        </authorList>
    </citation>
    <scope>NUCLEOTIDE SEQUENCE [LARGE SCALE GENOMIC DNA]</scope>
    <source>
        <strain evidence="3">UBA11247</strain>
    </source>
</reference>
<dbReference type="STRING" id="863239.GCA_000213935_00809"/>
<dbReference type="AlphaFoldDB" id="A0A3D4SW26"/>
<accession>A0A3D4SW26</accession>
<feature type="compositionally biased region" description="Low complexity" evidence="1">
    <location>
        <begin position="64"/>
        <end position="75"/>
    </location>
</feature>